<geneLocation type="chloroplast" evidence="9"/>
<keyword evidence="5 7" id="KW-1133">Transmembrane helix</keyword>
<dbReference type="SUPFAM" id="SSF103441">
    <property type="entry name" value="PetM subunit of the cytochrome b6f complex"/>
    <property type="match status" value="1"/>
</dbReference>
<dbReference type="EMBL" id="MF101416">
    <property type="protein sequence ID" value="ARW61065.1"/>
    <property type="molecule type" value="Genomic_DNA"/>
</dbReference>
<keyword evidence="4 7" id="KW-0249">Electron transport</keyword>
<evidence type="ECO:0000256" key="3">
    <source>
        <dbReference type="ARBA" id="ARBA00022692"/>
    </source>
</evidence>
<organism evidence="9">
    <name type="scientific">Caloglossa monosticha</name>
    <dbReference type="NCBI Taxonomy" id="76906"/>
    <lineage>
        <taxon>Eukaryota</taxon>
        <taxon>Rhodophyta</taxon>
        <taxon>Florideophyceae</taxon>
        <taxon>Rhodymeniophycidae</taxon>
        <taxon>Ceramiales</taxon>
        <taxon>Delesseriaceae</taxon>
        <taxon>Caloglossa</taxon>
    </lineage>
</organism>
<name>A0A1Z1M5K0_9FLOR</name>
<comment type="subcellular location">
    <subcellularLocation>
        <location evidence="1">Membrane</location>
        <topology evidence="1">Single-pass membrane protein</topology>
    </subcellularLocation>
    <subcellularLocation>
        <location evidence="7">Plastid</location>
        <location evidence="7">Chloroplast thylakoid membrane</location>
        <topology evidence="7">Single-pass membrane protein</topology>
    </subcellularLocation>
</comment>
<keyword evidence="7" id="KW-0602">Photosynthesis</keyword>
<sequence>MIYEILIAAIISFVLIILGLFLGFLLLKVQGE</sequence>
<keyword evidence="9" id="KW-0150">Chloroplast</keyword>
<keyword evidence="3 7" id="KW-0812">Transmembrane</keyword>
<accession>A0A1Z1M5K0</accession>
<keyword evidence="2 7" id="KW-0813">Transport</keyword>
<reference evidence="9" key="1">
    <citation type="journal article" date="2017" name="J. Phycol.">
        <title>Analysis of chloroplast genomes and a supermatrix inform reclassification of the Rhodomelaceae (Rhodophyta).</title>
        <authorList>
            <person name="Diaz-Tapia P."/>
            <person name="Maggs C.A."/>
            <person name="West J.A."/>
            <person name="Verbruggen H."/>
        </authorList>
    </citation>
    <scope>NUCLEOTIDE SEQUENCE</scope>
    <source>
        <strain evidence="9">JW3046</strain>
    </source>
</reference>
<dbReference type="HAMAP" id="MF_00396">
    <property type="entry name" value="Cytb6_f_PetM"/>
    <property type="match status" value="1"/>
</dbReference>
<comment type="subunit">
    <text evidence="7">The 4 large subunits of the cytochrome b6-f complex are cytochrome b6, subunit IV (17 kDa polypeptide, PetD), cytochrome f and the Rieske protein, while the 4 small subunits are PetG, PetL, PetM and PetN. The complex functions as a dimer.</text>
</comment>
<dbReference type="GeneID" id="33354045"/>
<protein>
    <recommendedName>
        <fullName evidence="7">Cytochrome b6-f complex subunit 7</fullName>
    </recommendedName>
    <alternativeName>
        <fullName evidence="7">Cytochrome b6-f complex subunit PetM</fullName>
    </alternativeName>
    <alternativeName>
        <fullName evidence="7">Cytochrome b6-f complex subunit VII</fullName>
    </alternativeName>
</protein>
<keyword evidence="6 7" id="KW-0472">Membrane</keyword>
<dbReference type="AlphaFoldDB" id="A0A1Z1M5K0"/>
<evidence type="ECO:0000313" key="9">
    <source>
        <dbReference type="EMBL" id="ARW61065.1"/>
    </source>
</evidence>
<evidence type="ECO:0000256" key="2">
    <source>
        <dbReference type="ARBA" id="ARBA00022448"/>
    </source>
</evidence>
<gene>
    <name evidence="7 9" type="primary">petM</name>
</gene>
<dbReference type="GO" id="GO:0009055">
    <property type="term" value="F:electron transfer activity"/>
    <property type="evidence" value="ECO:0007669"/>
    <property type="project" value="UniProtKB-UniRule"/>
</dbReference>
<dbReference type="RefSeq" id="YP_009392503.1">
    <property type="nucleotide sequence ID" value="NC_035263.1"/>
</dbReference>
<dbReference type="Pfam" id="PF08041">
    <property type="entry name" value="PetM"/>
    <property type="match status" value="1"/>
</dbReference>
<evidence type="ECO:0000256" key="6">
    <source>
        <dbReference type="ARBA" id="ARBA00023136"/>
    </source>
</evidence>
<comment type="similarity">
    <text evidence="7">Belongs to the PetM family.</text>
</comment>
<keyword evidence="9" id="KW-0934">Plastid</keyword>
<evidence type="ECO:0000256" key="4">
    <source>
        <dbReference type="ARBA" id="ARBA00022982"/>
    </source>
</evidence>
<dbReference type="GO" id="GO:0015979">
    <property type="term" value="P:photosynthesis"/>
    <property type="evidence" value="ECO:0007669"/>
    <property type="project" value="UniProtKB-KW"/>
</dbReference>
<proteinExistence type="inferred from homology"/>
<evidence type="ECO:0000256" key="8">
    <source>
        <dbReference type="SAM" id="Phobius"/>
    </source>
</evidence>
<dbReference type="GO" id="GO:0009512">
    <property type="term" value="C:cytochrome b6f complex"/>
    <property type="evidence" value="ECO:0007669"/>
    <property type="project" value="InterPro"/>
</dbReference>
<keyword evidence="7" id="KW-0793">Thylakoid</keyword>
<comment type="function">
    <text evidence="7">Component of the cytochrome b6-f complex, which mediates electron transfer between photosystem II (PSII) and photosystem I (PSI), cyclic electron flow around PSI, and state transitions.</text>
</comment>
<feature type="transmembrane region" description="Helical" evidence="8">
    <location>
        <begin position="6"/>
        <end position="27"/>
    </location>
</feature>
<dbReference type="InterPro" id="IPR012595">
    <property type="entry name" value="PetM_cyt_b6/f_cplx_su7"/>
</dbReference>
<dbReference type="GO" id="GO:0009535">
    <property type="term" value="C:chloroplast thylakoid membrane"/>
    <property type="evidence" value="ECO:0007669"/>
    <property type="project" value="UniProtKB-SubCell"/>
</dbReference>
<evidence type="ECO:0000256" key="7">
    <source>
        <dbReference type="HAMAP-Rule" id="MF_00396"/>
    </source>
</evidence>
<evidence type="ECO:0000256" key="1">
    <source>
        <dbReference type="ARBA" id="ARBA00004167"/>
    </source>
</evidence>
<evidence type="ECO:0000256" key="5">
    <source>
        <dbReference type="ARBA" id="ARBA00022989"/>
    </source>
</evidence>